<dbReference type="EMBL" id="CP014687">
    <property type="protein sequence ID" value="AQT04892.1"/>
    <property type="molecule type" value="Genomic_DNA"/>
</dbReference>
<proteinExistence type="predicted"/>
<organism evidence="1 2">
    <name type="scientific">Acetobacter persici</name>
    <dbReference type="NCBI Taxonomy" id="1076596"/>
    <lineage>
        <taxon>Bacteria</taxon>
        <taxon>Pseudomonadati</taxon>
        <taxon>Pseudomonadota</taxon>
        <taxon>Alphaproteobacteria</taxon>
        <taxon>Acetobacterales</taxon>
        <taxon>Acetobacteraceae</taxon>
        <taxon>Acetobacter</taxon>
    </lineage>
</organism>
<dbReference type="PANTHER" id="PTHR39166:SF1">
    <property type="entry name" value="BLL1166 PROTEIN"/>
    <property type="match status" value="1"/>
</dbReference>
<dbReference type="STRING" id="1076596.A0U91_08115"/>
<dbReference type="InterPro" id="IPR009267">
    <property type="entry name" value="NTP_transf_6"/>
</dbReference>
<dbReference type="RefSeq" id="WP_077930724.1">
    <property type="nucleotide sequence ID" value="NZ_CP014687.1"/>
</dbReference>
<dbReference type="Proteomes" id="UP000189055">
    <property type="component" value="Chromosome"/>
</dbReference>
<dbReference type="AlphaFoldDB" id="A0A1U9LEQ5"/>
<evidence type="ECO:0008006" key="3">
    <source>
        <dbReference type="Google" id="ProtNLM"/>
    </source>
</evidence>
<dbReference type="Pfam" id="PF06042">
    <property type="entry name" value="NTP_transf_6"/>
    <property type="match status" value="1"/>
</dbReference>
<reference evidence="1 2" key="1">
    <citation type="submission" date="2016-03" db="EMBL/GenBank/DDBJ databases">
        <title>Acetic acid bacteria sequencing.</title>
        <authorList>
            <person name="Brandt J."/>
            <person name="Jakob F."/>
            <person name="Vogel R.F."/>
        </authorList>
    </citation>
    <scope>NUCLEOTIDE SEQUENCE [LARGE SCALE GENOMIC DNA]</scope>
    <source>
        <strain evidence="1 2">TMW2.1084</strain>
    </source>
</reference>
<sequence>MDALREISTLLKADPLRWRLLGLVRDLRLPDAWIGAGFIRNAVWDHLHGRTGSELLSDVDVIWYDPARPDPETDRSYEAFLRTAEPGVSWSVKNQARMHERNGDQPYSSSIDAMRYWPETATALAAQRSMTDACYIAAPLGTDDLMNLVLRPTPHFARNRMKDYHKRTQAKGWTSIWPRLTLVTG</sequence>
<protein>
    <recommendedName>
        <fullName evidence="3">Nitrate reductase</fullName>
    </recommendedName>
</protein>
<dbReference type="KEGG" id="aper:A0U91_08115"/>
<evidence type="ECO:0000313" key="2">
    <source>
        <dbReference type="Proteomes" id="UP000189055"/>
    </source>
</evidence>
<dbReference type="PANTHER" id="PTHR39166">
    <property type="entry name" value="BLL1166 PROTEIN"/>
    <property type="match status" value="1"/>
</dbReference>
<name>A0A1U9LEQ5_9PROT</name>
<evidence type="ECO:0000313" key="1">
    <source>
        <dbReference type="EMBL" id="AQT04892.1"/>
    </source>
</evidence>
<gene>
    <name evidence="1" type="ORF">A0U91_08115</name>
</gene>
<accession>A0A1U9LEQ5</accession>